<evidence type="ECO:0000313" key="2">
    <source>
        <dbReference type="Proteomes" id="UP000191112"/>
    </source>
</evidence>
<organism evidence="1 2">
    <name type="scientific">Soonwooa buanensis</name>
    <dbReference type="NCBI Taxonomy" id="619805"/>
    <lineage>
        <taxon>Bacteria</taxon>
        <taxon>Pseudomonadati</taxon>
        <taxon>Bacteroidota</taxon>
        <taxon>Flavobacteriia</taxon>
        <taxon>Flavobacteriales</taxon>
        <taxon>Weeksellaceae</taxon>
        <taxon>Chryseobacterium group</taxon>
        <taxon>Soonwooa</taxon>
    </lineage>
</organism>
<dbReference type="Proteomes" id="UP000191112">
    <property type="component" value="Unassembled WGS sequence"/>
</dbReference>
<dbReference type="Gene3D" id="2.60.120.10">
    <property type="entry name" value="Jelly Rolls"/>
    <property type="match status" value="1"/>
</dbReference>
<evidence type="ECO:0000313" key="1">
    <source>
        <dbReference type="EMBL" id="SKB79044.1"/>
    </source>
</evidence>
<dbReference type="RefSeq" id="WP_079666398.1">
    <property type="nucleotide sequence ID" value="NZ_FUYZ01000003.1"/>
</dbReference>
<dbReference type="AlphaFoldDB" id="A0A1T5E578"/>
<dbReference type="STRING" id="619805.SAMN05660477_01118"/>
<dbReference type="InterPro" id="IPR014710">
    <property type="entry name" value="RmlC-like_jellyroll"/>
</dbReference>
<sequence>MKYIKISKQHITPSIWDGGKTFEYFIYPPETNYAKRDFLFRISAASIEKEPSIFTRFENFQRFLVMLDNDLNIRRNDKIEHYSQQDVFVFDSNDEIVSHSLGNDFNVMVSKSVAFSKVEILTEFNHSIADFIFVFAKVETEIQLNNQKITLEVDDLLVIENLSQQEISVKSQQKIICSFIKI</sequence>
<dbReference type="PANTHER" id="PTHR37943:SF1">
    <property type="entry name" value="PROTEIN VES"/>
    <property type="match status" value="1"/>
</dbReference>
<keyword evidence="2" id="KW-1185">Reference proteome</keyword>
<dbReference type="OrthoDB" id="9786443at2"/>
<accession>A0A1T5E578</accession>
<dbReference type="SUPFAM" id="SSF51182">
    <property type="entry name" value="RmlC-like cupins"/>
    <property type="match status" value="1"/>
</dbReference>
<dbReference type="PANTHER" id="PTHR37943">
    <property type="entry name" value="PROTEIN VES"/>
    <property type="match status" value="1"/>
</dbReference>
<dbReference type="InterPro" id="IPR011051">
    <property type="entry name" value="RmlC_Cupin_sf"/>
</dbReference>
<proteinExistence type="predicted"/>
<name>A0A1T5E578_9FLAO</name>
<dbReference type="InterPro" id="IPR010282">
    <property type="entry name" value="Uncharacterised_HutD/Ves"/>
</dbReference>
<dbReference type="EMBL" id="FUYZ01000003">
    <property type="protein sequence ID" value="SKB79044.1"/>
    <property type="molecule type" value="Genomic_DNA"/>
</dbReference>
<gene>
    <name evidence="1" type="ORF">SAMN05660477_01118</name>
</gene>
<protein>
    <submittedName>
        <fullName evidence="1">Various environmental stresses-induced protein Ves</fullName>
    </submittedName>
</protein>
<dbReference type="Pfam" id="PF05962">
    <property type="entry name" value="HutD"/>
    <property type="match status" value="1"/>
</dbReference>
<reference evidence="1 2" key="1">
    <citation type="submission" date="2017-02" db="EMBL/GenBank/DDBJ databases">
        <authorList>
            <person name="Peterson S.W."/>
        </authorList>
    </citation>
    <scope>NUCLEOTIDE SEQUENCE [LARGE SCALE GENOMIC DNA]</scope>
    <source>
        <strain evidence="1 2">DSM 22323</strain>
    </source>
</reference>